<evidence type="ECO:0000313" key="1">
    <source>
        <dbReference type="EMBL" id="TFD96691.1"/>
    </source>
</evidence>
<dbReference type="RefSeq" id="WP_134436014.1">
    <property type="nucleotide sequence ID" value="NZ_SOML01000004.1"/>
</dbReference>
<sequence length="117" mass="13507">MKIPNYGFRFVAYDAANGEYEEFKTLKEAESWLKDGDGEGISEEAENGCNWIAEIQYMSEVTELDNKSNYHENEDGELVNSDGDEWPISSEFDWVGDHHYVKIDWDKVEELVSDIAK</sequence>
<proteinExistence type="predicted"/>
<name>A0A4Y8L348_9BACT</name>
<dbReference type="Proteomes" id="UP000297861">
    <property type="component" value="Unassembled WGS sequence"/>
</dbReference>
<evidence type="ECO:0000313" key="2">
    <source>
        <dbReference type="Proteomes" id="UP000297861"/>
    </source>
</evidence>
<comment type="caution">
    <text evidence="1">The sequence shown here is derived from an EMBL/GenBank/DDBJ whole genome shotgun (WGS) entry which is preliminary data.</text>
</comment>
<dbReference type="AlphaFoldDB" id="A0A4Y8L348"/>
<protein>
    <submittedName>
        <fullName evidence="1">Uncharacterized protein</fullName>
    </submittedName>
</protein>
<reference evidence="1 2" key="1">
    <citation type="submission" date="2019-03" db="EMBL/GenBank/DDBJ databases">
        <title>San Antonio Military Medical Center submission to MRSN (WRAIR), pending publication.</title>
        <authorList>
            <person name="Blyth D.M."/>
            <person name="Mccarthy S.L."/>
            <person name="Schall S.E."/>
            <person name="Stam J.A."/>
            <person name="Ong A.C."/>
            <person name="Mcgann P.T."/>
        </authorList>
    </citation>
    <scope>NUCLEOTIDE SEQUENCE [LARGE SCALE GENOMIC DNA]</scope>
    <source>
        <strain evidence="1 2">MRSN571793</strain>
    </source>
</reference>
<gene>
    <name evidence="1" type="ORF">E2605_07680</name>
</gene>
<keyword evidence="2" id="KW-1185">Reference proteome</keyword>
<organism evidence="1 2">
    <name type="scientific">Dysgonomonas capnocytophagoides</name>
    <dbReference type="NCBI Taxonomy" id="45254"/>
    <lineage>
        <taxon>Bacteria</taxon>
        <taxon>Pseudomonadati</taxon>
        <taxon>Bacteroidota</taxon>
        <taxon>Bacteroidia</taxon>
        <taxon>Bacteroidales</taxon>
        <taxon>Dysgonomonadaceae</taxon>
        <taxon>Dysgonomonas</taxon>
    </lineage>
</organism>
<accession>A0A4Y8L348</accession>
<dbReference type="EMBL" id="SOML01000004">
    <property type="protein sequence ID" value="TFD96691.1"/>
    <property type="molecule type" value="Genomic_DNA"/>
</dbReference>
<dbReference type="OrthoDB" id="1098931at2"/>